<dbReference type="Proteomes" id="UP000032670">
    <property type="component" value="Unassembled WGS sequence"/>
</dbReference>
<dbReference type="STRING" id="1231341.Abor_031_087"/>
<accession>A0A6N3SUV2</accession>
<dbReference type="RefSeq" id="WP_048841958.1">
    <property type="nucleotide sequence ID" value="NZ_BAMX01000031.1"/>
</dbReference>
<evidence type="ECO:0000313" key="2">
    <source>
        <dbReference type="Proteomes" id="UP000032670"/>
    </source>
</evidence>
<dbReference type="EMBL" id="BAMX01000031">
    <property type="protein sequence ID" value="GAN66921.1"/>
    <property type="molecule type" value="Genomic_DNA"/>
</dbReference>
<proteinExistence type="predicted"/>
<dbReference type="AlphaFoldDB" id="A0A0D6NNE0"/>
<name>A0A0D6NNE0_9PROT</name>
<dbReference type="GeneID" id="76205056"/>
<comment type="caution">
    <text evidence="1">The sequence shown here is derived from an EMBL/GenBank/DDBJ whole genome shotgun (WGS) entry which is preliminary data.</text>
</comment>
<evidence type="ECO:0000313" key="1">
    <source>
        <dbReference type="EMBL" id="GAN66921.1"/>
    </source>
</evidence>
<accession>A0A0D6NNE0</accession>
<gene>
    <name evidence="1" type="ORF">Abor_031_087</name>
</gene>
<protein>
    <submittedName>
        <fullName evidence="1">Uncharacterized protein</fullName>
    </submittedName>
</protein>
<reference evidence="1 2" key="1">
    <citation type="submission" date="2012-11" db="EMBL/GenBank/DDBJ databases">
        <title>Whole genome sequence of Acetobacter orientalis 21F-2.</title>
        <authorList>
            <person name="Azuma Y."/>
            <person name="Higashiura N."/>
            <person name="Hirakawa H."/>
            <person name="Matsushita K."/>
        </authorList>
    </citation>
    <scope>NUCLEOTIDE SEQUENCE [LARGE SCALE GENOMIC DNA]</scope>
    <source>
        <strain evidence="1 2">21F-2</strain>
    </source>
</reference>
<keyword evidence="2" id="KW-1185">Reference proteome</keyword>
<organism evidence="1 2">
    <name type="scientific">Acetobacter orientalis</name>
    <dbReference type="NCBI Taxonomy" id="146474"/>
    <lineage>
        <taxon>Bacteria</taxon>
        <taxon>Pseudomonadati</taxon>
        <taxon>Pseudomonadota</taxon>
        <taxon>Alphaproteobacteria</taxon>
        <taxon>Acetobacterales</taxon>
        <taxon>Acetobacteraceae</taxon>
        <taxon>Acetobacter</taxon>
    </lineage>
</organism>
<sequence length="369" mass="40812">MEFKKYVTLAIFVGAISTGAYLTNTTNKEGTTEPAEVPQHEATSNAKLQGTVLPFKVWNAFRNIGVNGPHPINISVAVTGGRPSDWAATAVYLTNVAIKNGAPSSTVEIFQDNPWGDRPPQEYKLLAKSYYDPAQTKEGKEAWAVFVSNKIAPIQDIEFDELTNEIASGQNPERDPEKQVEKNDKLAESIVVKKYNLPKNWEPDPAFEYLAGGDPYTESDIGVTATNDTADEVSKIDACLSSNENNSIFRGCYMANEDFPFILPPSKRKPPVDYTAPNILRSNITPDDKCLYLNKYLKIRHHPTEAEKFGNALFWVSVFKSAKIPQQDEEIYKDLVVSSASRCLTAPSITIVEAAREASESLSIIPLNE</sequence>